<evidence type="ECO:0000256" key="1">
    <source>
        <dbReference type="ARBA" id="ARBA00004219"/>
    </source>
</evidence>
<feature type="domain" description="VENN motif-containing" evidence="5">
    <location>
        <begin position="55"/>
        <end position="101"/>
    </location>
</feature>
<gene>
    <name evidence="6" type="ORF">DKK79_00015</name>
</gene>
<dbReference type="GO" id="GO:0090729">
    <property type="term" value="F:toxin activity"/>
    <property type="evidence" value="ECO:0007669"/>
    <property type="project" value="UniProtKB-KW"/>
</dbReference>
<dbReference type="AlphaFoldDB" id="A0A2V4E9B8"/>
<evidence type="ECO:0000256" key="2">
    <source>
        <dbReference type="ARBA" id="ARBA00022656"/>
    </source>
</evidence>
<keyword evidence="4" id="KW-0843">Virulence</keyword>
<dbReference type="EMBL" id="QGLP01000001">
    <property type="protein sequence ID" value="PXZ06964.1"/>
    <property type="molecule type" value="Genomic_DNA"/>
</dbReference>
<feature type="non-terminal residue" evidence="6">
    <location>
        <position position="1"/>
    </location>
</feature>
<evidence type="ECO:0000259" key="5">
    <source>
        <dbReference type="Pfam" id="PF04829"/>
    </source>
</evidence>
<evidence type="ECO:0000256" key="3">
    <source>
        <dbReference type="ARBA" id="ARBA00022913"/>
    </source>
</evidence>
<dbReference type="RefSeq" id="WP_181415203.1">
    <property type="nucleotide sequence ID" value="NZ_QGLP01000001.1"/>
</dbReference>
<name>A0A2V4E9B8_9GAMM</name>
<dbReference type="Pfam" id="PF04829">
    <property type="entry name" value="PT-VENN"/>
    <property type="match status" value="1"/>
</dbReference>
<proteinExistence type="predicted"/>
<comment type="caution">
    <text evidence="6">The sequence shown here is derived from an EMBL/GenBank/DDBJ whole genome shotgun (WGS) entry which is preliminary data.</text>
</comment>
<keyword evidence="3" id="KW-1266">Target cell cytoplasm</keyword>
<protein>
    <recommendedName>
        <fullName evidence="5">VENN motif-containing domain-containing protein</fullName>
    </recommendedName>
</protein>
<comment type="subcellular location">
    <subcellularLocation>
        <location evidence="1">Target cell</location>
        <location evidence="1">Target cell cytoplasm</location>
    </subcellularLocation>
</comment>
<dbReference type="InterPro" id="IPR006914">
    <property type="entry name" value="VENN_dom"/>
</dbReference>
<organism evidence="6 7">
    <name type="scientific">Gilliamella apicola</name>
    <dbReference type="NCBI Taxonomy" id="1196095"/>
    <lineage>
        <taxon>Bacteria</taxon>
        <taxon>Pseudomonadati</taxon>
        <taxon>Pseudomonadota</taxon>
        <taxon>Gammaproteobacteria</taxon>
        <taxon>Orbales</taxon>
        <taxon>Orbaceae</taxon>
        <taxon>Gilliamella</taxon>
    </lineage>
</organism>
<evidence type="ECO:0000313" key="7">
    <source>
        <dbReference type="Proteomes" id="UP000247483"/>
    </source>
</evidence>
<evidence type="ECO:0000313" key="6">
    <source>
        <dbReference type="EMBL" id="PXZ06964.1"/>
    </source>
</evidence>
<evidence type="ECO:0000256" key="4">
    <source>
        <dbReference type="ARBA" id="ARBA00023026"/>
    </source>
</evidence>
<sequence>QTDDIAGNLIAHAILGAVVAELQGNSALSGGVGAVSGELASKVIINTLYGGKDASELTEDEKQTISALSQLASGLAVAAGGGNFGDASAAISSSKNAVENNGENLGFDFFFSESKMKAEYNCYTDDACYNLDDYARQQAILEQAIEIQKGITEPYKEAAELIANIEKTVADFTPIIGDAKAFAEAEDIIDYTIASVGLIPGVGDVVGKLLKEAKAALKVGDTKKASQLVQEAQNKLNALDVGSANKASNTAGKGTTGTTSNGYKVSNGSDKAIVKADLENPIVQSRINVQNGDNKAGWEHVVKRHFSGKENASQFTLSQSEVKTILQSNEVAKIPISNTQISKNKATGQNETLYERVVTLDKNIGIDKFSGKPTNTMTILTDKKGNLITATPGRL</sequence>
<accession>A0A2V4E9B8</accession>
<reference evidence="6 7" key="1">
    <citation type="submission" date="2018-05" db="EMBL/GenBank/DDBJ databases">
        <title>Reference genomes for bee gut microbiota database.</title>
        <authorList>
            <person name="Ellegaard K.M."/>
        </authorList>
    </citation>
    <scope>NUCLEOTIDE SEQUENCE [LARGE SCALE GENOMIC DNA]</scope>
    <source>
        <strain evidence="6 7">ESL0177</strain>
    </source>
</reference>
<keyword evidence="2" id="KW-0800">Toxin</keyword>
<dbReference type="Proteomes" id="UP000247483">
    <property type="component" value="Unassembled WGS sequence"/>
</dbReference>